<sequence length="186" mass="21134">MISSTLMGVMRLQKHMGCSARRLHWRYPAKTPRCILPGPARGRKYVRSTSILYSIDTRVMRDIRQRIGAGQRDGVPLQRWRRFALKTGCGRGTLSKTRQPEAFGTTPADNRDVALAIEFPDRRFALTIFCRLELMARNLDGAPFGKGESAERHCQRGESPQCSPRHKPPHLFKKALILHQVEEVGL</sequence>
<comment type="caution">
    <text evidence="2">The sequence shown here is derived from an EMBL/GenBank/DDBJ whole genome shotgun (WGS) entry which is preliminary data.</text>
</comment>
<evidence type="ECO:0000313" key="2">
    <source>
        <dbReference type="EMBL" id="MQW69052.1"/>
    </source>
</evidence>
<evidence type="ECO:0000256" key="1">
    <source>
        <dbReference type="SAM" id="MobiDB-lite"/>
    </source>
</evidence>
<dbReference type="AlphaFoldDB" id="A0A6G1WH83"/>
<dbReference type="EMBL" id="WISB01000042">
    <property type="protein sequence ID" value="MQW69052.1"/>
    <property type="molecule type" value="Genomic_DNA"/>
</dbReference>
<gene>
    <name evidence="2" type="ORF">GHJ91_07655</name>
</gene>
<protein>
    <submittedName>
        <fullName evidence="2">Uncharacterized protein</fullName>
    </submittedName>
</protein>
<accession>A0A6G1WH83</accession>
<feature type="region of interest" description="Disordered" evidence="1">
    <location>
        <begin position="146"/>
        <end position="166"/>
    </location>
</feature>
<reference evidence="2" key="1">
    <citation type="journal article" date="2013" name="Genome Biol.">
        <title>Comparative genomics of the core and accessory genomes of 48 Sinorhizobium strains comprising five genospecies.</title>
        <authorList>
            <person name="Sugawara M."/>
            <person name="Epstein B."/>
            <person name="Badgley B.D."/>
            <person name="Unno T."/>
            <person name="Xu L."/>
            <person name="Reese J."/>
            <person name="Gyaneshwar P."/>
            <person name="Denny R."/>
            <person name="Mudge J."/>
            <person name="Bharti A.K."/>
            <person name="Farmer A.D."/>
            <person name="May G.D."/>
            <person name="Woodward J.E."/>
            <person name="Medigue C."/>
            <person name="Vallenet D."/>
            <person name="Lajus A."/>
            <person name="Rouy Z."/>
            <person name="Martinez-Vaz B."/>
            <person name="Tiffin P."/>
            <person name="Young N.D."/>
            <person name="Sadowsky M.J."/>
        </authorList>
    </citation>
    <scope>NUCLEOTIDE SEQUENCE</scope>
    <source>
        <strain evidence="2">M1</strain>
    </source>
</reference>
<name>A0A6G1WH83_9HYPH</name>
<proteinExistence type="predicted"/>
<organism evidence="2">
    <name type="scientific">Sinorhizobium medicae</name>
    <dbReference type="NCBI Taxonomy" id="110321"/>
    <lineage>
        <taxon>Bacteria</taxon>
        <taxon>Pseudomonadati</taxon>
        <taxon>Pseudomonadota</taxon>
        <taxon>Alphaproteobacteria</taxon>
        <taxon>Hyphomicrobiales</taxon>
        <taxon>Rhizobiaceae</taxon>
        <taxon>Sinorhizobium/Ensifer group</taxon>
        <taxon>Sinorhizobium</taxon>
    </lineage>
</organism>